<dbReference type="HOGENOM" id="CLU_2958209_0_0_6"/>
<dbReference type="KEGG" id="swp:swp_0935"/>
<keyword evidence="2" id="KW-1185">Reference proteome</keyword>
<evidence type="ECO:0000313" key="2">
    <source>
        <dbReference type="Proteomes" id="UP000000753"/>
    </source>
</evidence>
<organism evidence="1 2">
    <name type="scientific">Shewanella piezotolerans (strain WP3 / JCM 13877)</name>
    <dbReference type="NCBI Taxonomy" id="225849"/>
    <lineage>
        <taxon>Bacteria</taxon>
        <taxon>Pseudomonadati</taxon>
        <taxon>Pseudomonadota</taxon>
        <taxon>Gammaproteobacteria</taxon>
        <taxon>Alteromonadales</taxon>
        <taxon>Shewanellaceae</taxon>
        <taxon>Shewanella</taxon>
    </lineage>
</organism>
<name>B8CK38_SHEPW</name>
<accession>B8CK38</accession>
<dbReference type="EMBL" id="CP000472">
    <property type="protein sequence ID" value="ACJ27740.1"/>
    <property type="molecule type" value="Genomic_DNA"/>
</dbReference>
<reference evidence="1 2" key="1">
    <citation type="journal article" date="2008" name="PLoS ONE">
        <title>Environmental adaptation: genomic analysis of the piezotolerant and psychrotolerant deep-sea iron reducing bacterium Shewanella piezotolerans WP3.</title>
        <authorList>
            <person name="Wang F."/>
            <person name="Wang J."/>
            <person name="Jian H."/>
            <person name="Zhang B."/>
            <person name="Li S."/>
            <person name="Wang F."/>
            <person name="Zeng X."/>
            <person name="Gao L."/>
            <person name="Bartlett D.H."/>
            <person name="Yu J."/>
            <person name="Hu S."/>
            <person name="Xiao X."/>
        </authorList>
    </citation>
    <scope>NUCLEOTIDE SEQUENCE [LARGE SCALE GENOMIC DNA]</scope>
    <source>
        <strain evidence="2">WP3 / JCM 13877</strain>
    </source>
</reference>
<evidence type="ECO:0000313" key="1">
    <source>
        <dbReference type="EMBL" id="ACJ27740.1"/>
    </source>
</evidence>
<dbReference type="AlphaFoldDB" id="B8CK38"/>
<sequence length="59" mass="6275">MVNLDKPAGDISHIQRACHLVQQADADQNEGRADSAHDQILIGGPKGASIFAKPNQRIG</sequence>
<dbReference type="Proteomes" id="UP000000753">
    <property type="component" value="Chromosome"/>
</dbReference>
<gene>
    <name evidence="1" type="ordered locus">swp_0935</name>
</gene>
<proteinExistence type="predicted"/>
<protein>
    <submittedName>
        <fullName evidence="1">Uncharacterized protein</fullName>
    </submittedName>
</protein>